<dbReference type="PRINTS" id="PR00080">
    <property type="entry name" value="SDRFAMILY"/>
</dbReference>
<comment type="caution">
    <text evidence="3">The sequence shown here is derived from an EMBL/GenBank/DDBJ whole genome shotgun (WGS) entry which is preliminary data.</text>
</comment>
<dbReference type="Pfam" id="PF00106">
    <property type="entry name" value="adh_short"/>
    <property type="match status" value="1"/>
</dbReference>
<evidence type="ECO:0000256" key="2">
    <source>
        <dbReference type="ARBA" id="ARBA00023002"/>
    </source>
</evidence>
<proteinExistence type="inferred from homology"/>
<sequence>MESAWQPSEELWLLARTKLVAKDFMPPSDVRAVESTRKLQEDWERRKPVMVQACPWQRHLATENRSQSTQRHLEADLRSKIIHPSIQPLVKQILNSLSSKAPDDVDIWHMSALRAAASTAHGAGSFLLGSFTPLFSNPGEKTGEAIPAEPHRLVLKASRDEDQLLAEMEKLQKVQSSLGPLRSPRVLSAKHTEDGLFAFAQEFLLCSRYFEAGQRERQSSSFADLLRIGARPLALEDAGRDMEDLHARLGMSAEDLAAVSLEELRHAAQQTGELLGRIGEATAWRFAELHCHLALCGRRTDRLEALKKALCDRFAALPEPIITTLDVQDTEKIRKLPEQLKAAGMPAVDILVNNAGLALGVASAIENELENIQTMLATNVQAVMCLVSTFGPQMKERGRGHIVNISSVAGHECYVGGSAYCATKHAVNAFTIATRHDLAGTPIRVTAISPGMVETEFSKVRFGDDAKAAKVYENIVPLVAEDIADQIIYATTRPRHVQIADIISYATNQGHAKYVIERQGPSMGAPGT</sequence>
<gene>
    <name evidence="3" type="ORF">SCF082_LOCUS16555</name>
</gene>
<keyword evidence="4" id="KW-1185">Reference proteome</keyword>
<dbReference type="Proteomes" id="UP001642464">
    <property type="component" value="Unassembled WGS sequence"/>
</dbReference>
<keyword evidence="2" id="KW-0560">Oxidoreductase</keyword>
<dbReference type="PANTHER" id="PTHR42901:SF1">
    <property type="entry name" value="ALCOHOL DEHYDROGENASE"/>
    <property type="match status" value="1"/>
</dbReference>
<dbReference type="Gene3D" id="3.40.50.720">
    <property type="entry name" value="NAD(P)-binding Rossmann-like Domain"/>
    <property type="match status" value="1"/>
</dbReference>
<dbReference type="SUPFAM" id="SSF51735">
    <property type="entry name" value="NAD(P)-binding Rossmann-fold domains"/>
    <property type="match status" value="1"/>
</dbReference>
<evidence type="ECO:0000313" key="4">
    <source>
        <dbReference type="Proteomes" id="UP001642464"/>
    </source>
</evidence>
<name>A0ABP0KBU6_9DINO</name>
<organism evidence="3 4">
    <name type="scientific">Durusdinium trenchii</name>
    <dbReference type="NCBI Taxonomy" id="1381693"/>
    <lineage>
        <taxon>Eukaryota</taxon>
        <taxon>Sar</taxon>
        <taxon>Alveolata</taxon>
        <taxon>Dinophyceae</taxon>
        <taxon>Suessiales</taxon>
        <taxon>Symbiodiniaceae</taxon>
        <taxon>Durusdinium</taxon>
    </lineage>
</organism>
<dbReference type="EMBL" id="CAXAMM010010813">
    <property type="protein sequence ID" value="CAK9024271.1"/>
    <property type="molecule type" value="Genomic_DNA"/>
</dbReference>
<evidence type="ECO:0000256" key="1">
    <source>
        <dbReference type="ARBA" id="ARBA00006484"/>
    </source>
</evidence>
<evidence type="ECO:0000313" key="3">
    <source>
        <dbReference type="EMBL" id="CAK9024271.1"/>
    </source>
</evidence>
<dbReference type="InterPro" id="IPR020904">
    <property type="entry name" value="Sc_DH/Rdtase_CS"/>
</dbReference>
<protein>
    <submittedName>
        <fullName evidence="3">NADP-dependent 3-hydroxy acid dehydrogenase (L-allo-threonine dehydrogenase)</fullName>
    </submittedName>
</protein>
<reference evidence="3 4" key="1">
    <citation type="submission" date="2024-02" db="EMBL/GenBank/DDBJ databases">
        <authorList>
            <person name="Chen Y."/>
            <person name="Shah S."/>
            <person name="Dougan E. K."/>
            <person name="Thang M."/>
            <person name="Chan C."/>
        </authorList>
    </citation>
    <scope>NUCLEOTIDE SEQUENCE [LARGE SCALE GENOMIC DNA]</scope>
</reference>
<dbReference type="PRINTS" id="PR00081">
    <property type="entry name" value="GDHRDH"/>
</dbReference>
<dbReference type="PANTHER" id="PTHR42901">
    <property type="entry name" value="ALCOHOL DEHYDROGENASE"/>
    <property type="match status" value="1"/>
</dbReference>
<accession>A0ABP0KBU6</accession>
<comment type="similarity">
    <text evidence="1">Belongs to the short-chain dehydrogenases/reductases (SDR) family.</text>
</comment>
<dbReference type="InterPro" id="IPR036291">
    <property type="entry name" value="NAD(P)-bd_dom_sf"/>
</dbReference>
<dbReference type="InterPro" id="IPR002347">
    <property type="entry name" value="SDR_fam"/>
</dbReference>
<dbReference type="PROSITE" id="PS00061">
    <property type="entry name" value="ADH_SHORT"/>
    <property type="match status" value="1"/>
</dbReference>